<accession>A0A820LXN5</accession>
<organism evidence="1 2">
    <name type="scientific">Rotaria sordida</name>
    <dbReference type="NCBI Taxonomy" id="392033"/>
    <lineage>
        <taxon>Eukaryota</taxon>
        <taxon>Metazoa</taxon>
        <taxon>Spiralia</taxon>
        <taxon>Gnathifera</taxon>
        <taxon>Rotifera</taxon>
        <taxon>Eurotatoria</taxon>
        <taxon>Bdelloidea</taxon>
        <taxon>Philodinida</taxon>
        <taxon>Philodinidae</taxon>
        <taxon>Rotaria</taxon>
    </lineage>
</organism>
<sequence>CKENRYITQRLTVIDLSSRLEQRVNKFLLHKDCHDECHVTNRVLVSSYNKIYEVKPQLKKYYSHIK</sequence>
<evidence type="ECO:0000313" key="1">
    <source>
        <dbReference type="EMBL" id="CAF4364482.1"/>
    </source>
</evidence>
<protein>
    <submittedName>
        <fullName evidence="1">Uncharacterized protein</fullName>
    </submittedName>
</protein>
<proteinExistence type="predicted"/>
<gene>
    <name evidence="1" type="ORF">JBS370_LOCUS42326</name>
</gene>
<dbReference type="EMBL" id="CAJOBD010055226">
    <property type="protein sequence ID" value="CAF4364482.1"/>
    <property type="molecule type" value="Genomic_DNA"/>
</dbReference>
<dbReference type="AlphaFoldDB" id="A0A820LXN5"/>
<dbReference type="Proteomes" id="UP000663836">
    <property type="component" value="Unassembled WGS sequence"/>
</dbReference>
<reference evidence="1" key="1">
    <citation type="submission" date="2021-02" db="EMBL/GenBank/DDBJ databases">
        <authorList>
            <person name="Nowell W R."/>
        </authorList>
    </citation>
    <scope>NUCLEOTIDE SEQUENCE</scope>
</reference>
<comment type="caution">
    <text evidence="1">The sequence shown here is derived from an EMBL/GenBank/DDBJ whole genome shotgun (WGS) entry which is preliminary data.</text>
</comment>
<feature type="non-terminal residue" evidence="1">
    <location>
        <position position="1"/>
    </location>
</feature>
<evidence type="ECO:0000313" key="2">
    <source>
        <dbReference type="Proteomes" id="UP000663836"/>
    </source>
</evidence>
<name>A0A820LXN5_9BILA</name>